<organism evidence="2 3">
    <name type="scientific">Streptosporangium minutum</name>
    <dbReference type="NCBI Taxonomy" id="569862"/>
    <lineage>
        <taxon>Bacteria</taxon>
        <taxon>Bacillati</taxon>
        <taxon>Actinomycetota</taxon>
        <taxon>Actinomycetes</taxon>
        <taxon>Streptosporangiales</taxon>
        <taxon>Streptosporangiaceae</taxon>
        <taxon>Streptosporangium</taxon>
    </lineage>
</organism>
<feature type="transmembrane region" description="Helical" evidence="1">
    <location>
        <begin position="45"/>
        <end position="65"/>
    </location>
</feature>
<evidence type="ECO:0008006" key="4">
    <source>
        <dbReference type="Google" id="ProtNLM"/>
    </source>
</evidence>
<evidence type="ECO:0000313" key="2">
    <source>
        <dbReference type="EMBL" id="OUC94317.1"/>
    </source>
</evidence>
<accession>A0A243RHP4</accession>
<comment type="caution">
    <text evidence="2">The sequence shown here is derived from an EMBL/GenBank/DDBJ whole genome shotgun (WGS) entry which is preliminary data.</text>
</comment>
<dbReference type="InterPro" id="IPR047789">
    <property type="entry name" value="CU044_5270-like"/>
</dbReference>
<name>A0A243RHP4_9ACTN</name>
<gene>
    <name evidence="2" type="ORF">CA984_22900</name>
</gene>
<sequence>MDKIRKFRDNPPLITDEARDAARAQLLHAMREPALTVRRQRRPRLAWRLVLATSLAVATVVGFTVTRDADQPVIVPIANVGELGERAARAAETDPDAIVLSPGKWLYTKETIAPLLKEPRPEVDMEQRITLERWNSADGKQTALDDGTGRLVHHETGPGITATDLAEAPVTPEEMLTRMRAALSGKPVTPAADESDGTMEERLFQTIHQLMSGQPLVPEVRAALFRALPMIKGVSVKQDAVDATGRHGNAFVYTGAWQRSEIIISPEDYRFLGTYGETVTDRTFFSERVGTVKAGTPTVWTAYLESQVVDRPGDRP</sequence>
<reference evidence="2 3" key="1">
    <citation type="submission" date="2017-05" db="EMBL/GenBank/DDBJ databases">
        <title>Biotechnological potential of actinobacteria isolated from South African environments.</title>
        <authorList>
            <person name="Le Roes-Hill M."/>
            <person name="Prins A."/>
            <person name="Durrell K.A."/>
        </authorList>
    </citation>
    <scope>NUCLEOTIDE SEQUENCE [LARGE SCALE GENOMIC DNA]</scope>
    <source>
        <strain evidence="2">M26</strain>
    </source>
</reference>
<keyword evidence="1" id="KW-1133">Transmembrane helix</keyword>
<protein>
    <recommendedName>
        <fullName evidence="4">CU044_5270 family protein</fullName>
    </recommendedName>
</protein>
<keyword evidence="1" id="KW-0472">Membrane</keyword>
<dbReference type="EMBL" id="NGFP01000109">
    <property type="protein sequence ID" value="OUC94317.1"/>
    <property type="molecule type" value="Genomic_DNA"/>
</dbReference>
<keyword evidence="1" id="KW-0812">Transmembrane</keyword>
<evidence type="ECO:0000313" key="3">
    <source>
        <dbReference type="Proteomes" id="UP000194761"/>
    </source>
</evidence>
<dbReference type="Proteomes" id="UP000194761">
    <property type="component" value="Unassembled WGS sequence"/>
</dbReference>
<proteinExistence type="predicted"/>
<keyword evidence="3" id="KW-1185">Reference proteome</keyword>
<dbReference type="AlphaFoldDB" id="A0A243RHP4"/>
<evidence type="ECO:0000256" key="1">
    <source>
        <dbReference type="SAM" id="Phobius"/>
    </source>
</evidence>
<dbReference type="NCBIfam" id="NF038083">
    <property type="entry name" value="CU044_5270_fam"/>
    <property type="match status" value="1"/>
</dbReference>